<dbReference type="RefSeq" id="WP_158631112.1">
    <property type="nucleotide sequence ID" value="NZ_CP076128.1"/>
</dbReference>
<evidence type="ECO:0000313" key="2">
    <source>
        <dbReference type="Proteomes" id="UP000682802"/>
    </source>
</evidence>
<dbReference type="EMBL" id="CP076128">
    <property type="protein sequence ID" value="QWG07408.1"/>
    <property type="molecule type" value="Genomic_DNA"/>
</dbReference>
<organism evidence="1 2">
    <name type="scientific">Flammeovirga kamogawensis</name>
    <dbReference type="NCBI Taxonomy" id="373891"/>
    <lineage>
        <taxon>Bacteria</taxon>
        <taxon>Pseudomonadati</taxon>
        <taxon>Bacteroidota</taxon>
        <taxon>Cytophagia</taxon>
        <taxon>Cytophagales</taxon>
        <taxon>Flammeovirgaceae</taxon>
        <taxon>Flammeovirga</taxon>
    </lineage>
</organism>
<name>A0ABX8GUY2_9BACT</name>
<proteinExistence type="predicted"/>
<keyword evidence="2" id="KW-1185">Reference proteome</keyword>
<dbReference type="Proteomes" id="UP000682802">
    <property type="component" value="Chromosome 1"/>
</dbReference>
<reference evidence="1 2" key="1">
    <citation type="submission" date="2021-05" db="EMBL/GenBank/DDBJ databases">
        <title>Comparative genomic studies on the polysaccharide-degrading batcterial strains of the Flammeovirga genus.</title>
        <authorList>
            <person name="Zewei F."/>
            <person name="Zheng Z."/>
            <person name="Yu L."/>
            <person name="Ruyue G."/>
            <person name="Yanhong M."/>
            <person name="Yuanyuan C."/>
            <person name="Jingyan G."/>
            <person name="Wenjun H."/>
        </authorList>
    </citation>
    <scope>NUCLEOTIDE SEQUENCE [LARGE SCALE GENOMIC DNA]</scope>
    <source>
        <strain evidence="1 2">YS10</strain>
    </source>
</reference>
<evidence type="ECO:0000313" key="1">
    <source>
        <dbReference type="EMBL" id="QWG07408.1"/>
    </source>
</evidence>
<sequence>MNLQDPIFRSATSNRLLEMLNMNDSSFSDDTPCKKKDCCKKYKRKGKHCKKCPKI</sequence>
<accession>A0ABX8GUY2</accession>
<gene>
    <name evidence="1" type="ORF">KM029_00245</name>
</gene>
<protein>
    <submittedName>
        <fullName evidence="1">Uncharacterized protein</fullName>
    </submittedName>
</protein>